<dbReference type="Pfam" id="PF01852">
    <property type="entry name" value="START"/>
    <property type="match status" value="1"/>
</dbReference>
<dbReference type="GO" id="GO:0008289">
    <property type="term" value="F:lipid binding"/>
    <property type="evidence" value="ECO:0007669"/>
    <property type="project" value="InterPro"/>
</dbReference>
<protein>
    <recommendedName>
        <fullName evidence="1">START domain-containing protein</fullName>
    </recommendedName>
</protein>
<dbReference type="InterPro" id="IPR023393">
    <property type="entry name" value="START-like_dom_sf"/>
</dbReference>
<proteinExistence type="predicted"/>
<gene>
    <name evidence="2" type="primary">PARPA_02789.1 scaffold 5272</name>
</gene>
<evidence type="ECO:0000259" key="1">
    <source>
        <dbReference type="PROSITE" id="PS50848"/>
    </source>
</evidence>
<sequence>MTITSIIDSDNKFAKETRDGLIYLKELATSLDGWELTQEQNNVKLYSKKLNNADDPPLVRGDTVLSDLPPGCTPFEVATVAALPGCRKIWDSRLDSVEIKERYTRFELLFWVKQKAPWPIYPRDFVGTLIRDNEPNVCYCSMISVKDDRFPDTPKSVRGKILISGWKLYETQEKNIGITYINQADLAGSIPAAFLRKLLLEIPLCAGKVRDYIQEFGFAPSLKLVSKKVEFVGEEFDHDSRTYSVNFRGDASGHEVANITCCSKMYPSGVSAILTGGEGDVVKDTDAFNNPRITLKNLNGNVKLTISKVK</sequence>
<keyword evidence="3" id="KW-1185">Reference proteome</keyword>
<reference evidence="2 3" key="1">
    <citation type="submission" date="2014-09" db="EMBL/GenBank/DDBJ databases">
        <authorList>
            <person name="Ellenberger Sabrina"/>
        </authorList>
    </citation>
    <scope>NUCLEOTIDE SEQUENCE [LARGE SCALE GENOMIC DNA]</scope>
    <source>
        <strain evidence="2 3">CBS 412.66</strain>
    </source>
</reference>
<dbReference type="InterPro" id="IPR002913">
    <property type="entry name" value="START_lipid-bd_dom"/>
</dbReference>
<dbReference type="PROSITE" id="PS50848">
    <property type="entry name" value="START"/>
    <property type="match status" value="1"/>
</dbReference>
<dbReference type="AlphaFoldDB" id="A0A0B7N1C6"/>
<dbReference type="InterPro" id="IPR051213">
    <property type="entry name" value="START_lipid_transfer"/>
</dbReference>
<organism evidence="2 3">
    <name type="scientific">Parasitella parasitica</name>
    <dbReference type="NCBI Taxonomy" id="35722"/>
    <lineage>
        <taxon>Eukaryota</taxon>
        <taxon>Fungi</taxon>
        <taxon>Fungi incertae sedis</taxon>
        <taxon>Mucoromycota</taxon>
        <taxon>Mucoromycotina</taxon>
        <taxon>Mucoromycetes</taxon>
        <taxon>Mucorales</taxon>
        <taxon>Mucorineae</taxon>
        <taxon>Mucoraceae</taxon>
        <taxon>Parasitella</taxon>
    </lineage>
</organism>
<evidence type="ECO:0000313" key="3">
    <source>
        <dbReference type="Proteomes" id="UP000054107"/>
    </source>
</evidence>
<dbReference type="PANTHER" id="PTHR19308">
    <property type="entry name" value="PHOSPHATIDYLCHOLINE TRANSFER PROTEIN"/>
    <property type="match status" value="1"/>
</dbReference>
<evidence type="ECO:0000313" key="2">
    <source>
        <dbReference type="EMBL" id="CEP09310.1"/>
    </source>
</evidence>
<dbReference type="GO" id="GO:0005737">
    <property type="term" value="C:cytoplasm"/>
    <property type="evidence" value="ECO:0007669"/>
    <property type="project" value="UniProtKB-ARBA"/>
</dbReference>
<accession>A0A0B7N1C6</accession>
<dbReference type="CDD" id="cd00177">
    <property type="entry name" value="START"/>
    <property type="match status" value="1"/>
</dbReference>
<dbReference type="OrthoDB" id="196858at2759"/>
<dbReference type="EMBL" id="LN721335">
    <property type="protein sequence ID" value="CEP09310.1"/>
    <property type="molecule type" value="Genomic_DNA"/>
</dbReference>
<dbReference type="Proteomes" id="UP000054107">
    <property type="component" value="Unassembled WGS sequence"/>
</dbReference>
<dbReference type="SUPFAM" id="SSF55961">
    <property type="entry name" value="Bet v1-like"/>
    <property type="match status" value="1"/>
</dbReference>
<dbReference type="Gene3D" id="3.30.530.20">
    <property type="match status" value="1"/>
</dbReference>
<name>A0A0B7N1C6_9FUNG</name>
<dbReference type="PANTHER" id="PTHR19308:SF14">
    <property type="entry name" value="START DOMAIN-CONTAINING PROTEIN"/>
    <property type="match status" value="1"/>
</dbReference>
<feature type="domain" description="START" evidence="1">
    <location>
        <begin position="32"/>
        <end position="199"/>
    </location>
</feature>